<evidence type="ECO:0008006" key="3">
    <source>
        <dbReference type="Google" id="ProtNLM"/>
    </source>
</evidence>
<protein>
    <recommendedName>
        <fullName evidence="3">Acetolactate synthase</fullName>
    </recommendedName>
</protein>
<dbReference type="Proteomes" id="UP001216510">
    <property type="component" value="Chromosome"/>
</dbReference>
<evidence type="ECO:0000313" key="2">
    <source>
        <dbReference type="Proteomes" id="UP001216510"/>
    </source>
</evidence>
<proteinExistence type="predicted"/>
<evidence type="ECO:0000313" key="1">
    <source>
        <dbReference type="EMBL" id="WEF34440.1"/>
    </source>
</evidence>
<accession>A0ABY8BEV3</accession>
<sequence length="89" mass="9754">MKTFRLRVERDVALATMETVLSVVRRGGLALHGLQFAPGRHGVDVVLDVSADEAEPLQLCRTRLCNLIGILKIREVPGQSRPPARPQAS</sequence>
<dbReference type="RefSeq" id="WP_277417118.1">
    <property type="nucleotide sequence ID" value="NZ_CP119083.1"/>
</dbReference>
<keyword evidence="2" id="KW-1185">Reference proteome</keyword>
<dbReference type="EMBL" id="CP119083">
    <property type="protein sequence ID" value="WEF34440.1"/>
    <property type="molecule type" value="Genomic_DNA"/>
</dbReference>
<name>A0ABY8BEV3_9BURK</name>
<gene>
    <name evidence="1" type="ORF">PX653_06625</name>
</gene>
<reference evidence="1 2" key="1">
    <citation type="submission" date="2023-02" db="EMBL/GenBank/DDBJ databases">
        <title>Gemone sequence of Telluria chitinolytica ACM 3522T.</title>
        <authorList>
            <person name="Frediansyah A."/>
            <person name="Miess H."/>
            <person name="Gross H."/>
        </authorList>
    </citation>
    <scope>NUCLEOTIDE SEQUENCE [LARGE SCALE GENOMIC DNA]</scope>
    <source>
        <strain evidence="1 2">ACM 3522</strain>
    </source>
</reference>
<organism evidence="1 2">
    <name type="scientific">Pseudoduganella chitinolytica</name>
    <dbReference type="NCBI Taxonomy" id="34070"/>
    <lineage>
        <taxon>Bacteria</taxon>
        <taxon>Pseudomonadati</taxon>
        <taxon>Pseudomonadota</taxon>
        <taxon>Betaproteobacteria</taxon>
        <taxon>Burkholderiales</taxon>
        <taxon>Oxalobacteraceae</taxon>
        <taxon>Telluria group</taxon>
        <taxon>Pseudoduganella</taxon>
    </lineage>
</organism>